<reference evidence="8 9" key="1">
    <citation type="submission" date="2018-10" db="EMBL/GenBank/DDBJ databases">
        <authorList>
            <consortium name="Pathogen Informatics"/>
        </authorList>
    </citation>
    <scope>NUCLEOTIDE SEQUENCE [LARGE SCALE GENOMIC DNA]</scope>
</reference>
<keyword evidence="3" id="KW-0862">Zinc</keyword>
<dbReference type="PROSITE" id="PS50003">
    <property type="entry name" value="PH_DOMAIN"/>
    <property type="match status" value="1"/>
</dbReference>
<evidence type="ECO:0000256" key="4">
    <source>
        <dbReference type="PROSITE-ProRule" id="PRU00091"/>
    </source>
</evidence>
<dbReference type="AlphaFoldDB" id="A0A0R3U2Q0"/>
<feature type="domain" description="PH" evidence="6">
    <location>
        <begin position="71"/>
        <end position="166"/>
    </location>
</feature>
<keyword evidence="2 4" id="KW-0863">Zinc-finger</keyword>
<evidence type="ECO:0000256" key="3">
    <source>
        <dbReference type="ARBA" id="ARBA00022833"/>
    </source>
</evidence>
<gene>
    <name evidence="8" type="ORF">MCOS_LOCUS765</name>
</gene>
<dbReference type="InterPro" id="IPR017455">
    <property type="entry name" value="Znf_FYVE-rel"/>
</dbReference>
<evidence type="ECO:0000259" key="6">
    <source>
        <dbReference type="PROSITE" id="PS50003"/>
    </source>
</evidence>
<dbReference type="InterPro" id="IPR011993">
    <property type="entry name" value="PH-like_dom_sf"/>
</dbReference>
<dbReference type="InterPro" id="IPR051765">
    <property type="entry name" value="PH_domain-containing_F"/>
</dbReference>
<dbReference type="PANTHER" id="PTHR46280">
    <property type="entry name" value="PLECKSTRIN HOMOLOGY DOMAIN-CONTAINING FAMILY F MEMBER 2-RELATED"/>
    <property type="match status" value="1"/>
</dbReference>
<dbReference type="Gene3D" id="3.30.40.10">
    <property type="entry name" value="Zinc/RING finger domain, C3HC4 (zinc finger)"/>
    <property type="match status" value="1"/>
</dbReference>
<name>A0A0R3U2Q0_MESCO</name>
<keyword evidence="9" id="KW-1185">Reference proteome</keyword>
<feature type="region of interest" description="Disordered" evidence="5">
    <location>
        <begin position="1"/>
        <end position="40"/>
    </location>
</feature>
<dbReference type="GO" id="GO:0035091">
    <property type="term" value="F:phosphatidylinositol binding"/>
    <property type="evidence" value="ECO:0007669"/>
    <property type="project" value="TreeGrafter"/>
</dbReference>
<evidence type="ECO:0000259" key="7">
    <source>
        <dbReference type="PROSITE" id="PS50178"/>
    </source>
</evidence>
<evidence type="ECO:0000313" key="9">
    <source>
        <dbReference type="Proteomes" id="UP000267029"/>
    </source>
</evidence>
<feature type="region of interest" description="Disordered" evidence="5">
    <location>
        <begin position="258"/>
        <end position="278"/>
    </location>
</feature>
<accession>A0A0R3U2Q0</accession>
<dbReference type="OrthoDB" id="70570at2759"/>
<dbReference type="InterPro" id="IPR055251">
    <property type="entry name" value="SOS1_NGEF_PH"/>
</dbReference>
<evidence type="ECO:0008006" key="10">
    <source>
        <dbReference type="Google" id="ProtNLM"/>
    </source>
</evidence>
<dbReference type="Proteomes" id="UP000267029">
    <property type="component" value="Unassembled WGS sequence"/>
</dbReference>
<dbReference type="EMBL" id="UXSR01000073">
    <property type="protein sequence ID" value="VDD74762.1"/>
    <property type="molecule type" value="Genomic_DNA"/>
</dbReference>
<feature type="domain" description="FYVE-type" evidence="7">
    <location>
        <begin position="192"/>
        <end position="252"/>
    </location>
</feature>
<dbReference type="SUPFAM" id="SSF50729">
    <property type="entry name" value="PH domain-like"/>
    <property type="match status" value="1"/>
</dbReference>
<dbReference type="PANTHER" id="PTHR46280:SF3">
    <property type="entry name" value="PLECKSTRIN HOMOLOGY DOMAIN-CONTAINING FAMILY F MEMBER 1 HOMOLOG"/>
    <property type="match status" value="1"/>
</dbReference>
<dbReference type="SMART" id="SM00233">
    <property type="entry name" value="PH"/>
    <property type="match status" value="1"/>
</dbReference>
<dbReference type="InterPro" id="IPR011011">
    <property type="entry name" value="Znf_FYVE_PHD"/>
</dbReference>
<dbReference type="STRING" id="53468.A0A0R3U2Q0"/>
<dbReference type="PROSITE" id="PS50178">
    <property type="entry name" value="ZF_FYVE"/>
    <property type="match status" value="1"/>
</dbReference>
<dbReference type="InterPro" id="IPR001849">
    <property type="entry name" value="PH_domain"/>
</dbReference>
<evidence type="ECO:0000256" key="1">
    <source>
        <dbReference type="ARBA" id="ARBA00022723"/>
    </source>
</evidence>
<dbReference type="SUPFAM" id="SSF57903">
    <property type="entry name" value="FYVE/PHD zinc finger"/>
    <property type="match status" value="1"/>
</dbReference>
<dbReference type="Gene3D" id="2.30.29.30">
    <property type="entry name" value="Pleckstrin-homology domain (PH domain)/Phosphotyrosine-binding domain (PTB)"/>
    <property type="match status" value="1"/>
</dbReference>
<keyword evidence="1" id="KW-0479">Metal-binding</keyword>
<dbReference type="GO" id="GO:0005769">
    <property type="term" value="C:early endosome"/>
    <property type="evidence" value="ECO:0007669"/>
    <property type="project" value="TreeGrafter"/>
</dbReference>
<evidence type="ECO:0000256" key="2">
    <source>
        <dbReference type="ARBA" id="ARBA00022771"/>
    </source>
</evidence>
<dbReference type="InterPro" id="IPR000306">
    <property type="entry name" value="Znf_FYVE"/>
</dbReference>
<dbReference type="Pfam" id="PF01363">
    <property type="entry name" value="FYVE"/>
    <property type="match status" value="1"/>
</dbReference>
<dbReference type="SMART" id="SM00064">
    <property type="entry name" value="FYVE"/>
    <property type="match status" value="1"/>
</dbReference>
<dbReference type="Pfam" id="PF22697">
    <property type="entry name" value="SOS1_NGEF_PH"/>
    <property type="match status" value="1"/>
</dbReference>
<dbReference type="GO" id="GO:0007032">
    <property type="term" value="P:endosome organization"/>
    <property type="evidence" value="ECO:0007669"/>
    <property type="project" value="TreeGrafter"/>
</dbReference>
<sequence length="372" mass="41572">MIGESPGIEGPLNSIHREENSSPSGYSVQVHRPPLTHTPSTQADYCFEEARLRETTNAQRLLGLPVDDKQSLIAKGILTKICRRKPKQRTFFLFNNALVYANISYGKLLAHPHSFKLEEVSVSDVDDSGIYRNGFIIETPKKSFTVYATIAEEKRRWVLSITQNAEASRKAAGLEGKGKLSAIQKSPVWIPNSEAAHCMVCLNTEFTLVQRRHHCRNCGKVVCAKCSQYRWVLPSQGPDKLRVCRTCHELLREEQEAKKAADHTPATPTSSLKPSDRLPVYAPPSNSRFLLPLCLFCVLFSHRLKHRSTLTPVSDQNDFESVQLLPVSWISRSVEIDCSLRLTFHSCVNLLIAALHIVDTKLVISTSTGLAA</sequence>
<dbReference type="GO" id="GO:0008333">
    <property type="term" value="P:endosome to lysosome transport"/>
    <property type="evidence" value="ECO:0007669"/>
    <property type="project" value="TreeGrafter"/>
</dbReference>
<dbReference type="InterPro" id="IPR013083">
    <property type="entry name" value="Znf_RING/FYVE/PHD"/>
</dbReference>
<dbReference type="GO" id="GO:0008270">
    <property type="term" value="F:zinc ion binding"/>
    <property type="evidence" value="ECO:0007669"/>
    <property type="project" value="UniProtKB-KW"/>
</dbReference>
<evidence type="ECO:0000256" key="5">
    <source>
        <dbReference type="SAM" id="MobiDB-lite"/>
    </source>
</evidence>
<protein>
    <recommendedName>
        <fullName evidence="10">FYVE-type domain-containing protein</fullName>
    </recommendedName>
</protein>
<organism evidence="8 9">
    <name type="scientific">Mesocestoides corti</name>
    <name type="common">Flatworm</name>
    <dbReference type="NCBI Taxonomy" id="53468"/>
    <lineage>
        <taxon>Eukaryota</taxon>
        <taxon>Metazoa</taxon>
        <taxon>Spiralia</taxon>
        <taxon>Lophotrochozoa</taxon>
        <taxon>Platyhelminthes</taxon>
        <taxon>Cestoda</taxon>
        <taxon>Eucestoda</taxon>
        <taxon>Cyclophyllidea</taxon>
        <taxon>Mesocestoididae</taxon>
        <taxon>Mesocestoides</taxon>
    </lineage>
</organism>
<evidence type="ECO:0000313" key="8">
    <source>
        <dbReference type="EMBL" id="VDD74762.1"/>
    </source>
</evidence>
<proteinExistence type="predicted"/>